<reference evidence="1 2" key="1">
    <citation type="submission" date="2023-02" db="EMBL/GenBank/DDBJ databases">
        <title>Comparative genomics and fermentation flavor characterization of five lactic acid bacteria reveal flavor biosynthesis metabolic pathways in fermented muskmelon puree.</title>
        <authorList>
            <person name="Yuan L."/>
            <person name="Li M."/>
            <person name="Xu X."/>
            <person name="Lao F."/>
            <person name="Wu J."/>
        </authorList>
    </citation>
    <scope>NUCLEOTIDE SEQUENCE [LARGE SCALE GENOMIC DNA]</scope>
    <source>
        <strain evidence="1 2">Ca-4</strain>
        <plasmid evidence="1 2">unnamed3</plasmid>
    </source>
</reference>
<dbReference type="Pfam" id="PF07852">
    <property type="entry name" value="DUF1642"/>
    <property type="match status" value="1"/>
</dbReference>
<sequence>MMTNKVAIPQFIADIFELNSTAFPNSKTAVELIIDLFVGRFDIDFQQGESTYRTLKWLENSNNLKTFVDAFDNGYKVEEDRRRRYQ</sequence>
<geneLocation type="plasmid" evidence="1 2">
    <name>unnamed3</name>
</geneLocation>
<gene>
    <name evidence="1" type="ORF">PWB86_09615</name>
</gene>
<evidence type="ECO:0000313" key="2">
    <source>
        <dbReference type="Proteomes" id="UP001214131"/>
    </source>
</evidence>
<accession>A0ABD7X8X3</accession>
<dbReference type="EMBL" id="CP118742">
    <property type="protein sequence ID" value="WEA58256.1"/>
    <property type="molecule type" value="Genomic_DNA"/>
</dbReference>
<dbReference type="AlphaFoldDB" id="A0ABD7X8X3"/>
<protein>
    <submittedName>
        <fullName evidence="1">DUF1642 domain-containing protein</fullName>
    </submittedName>
</protein>
<dbReference type="Proteomes" id="UP001214131">
    <property type="component" value="Plasmid unnamed3"/>
</dbReference>
<organism evidence="1 2">
    <name type="scientific">Pediococcus pentosaceus</name>
    <dbReference type="NCBI Taxonomy" id="1255"/>
    <lineage>
        <taxon>Bacteria</taxon>
        <taxon>Bacillati</taxon>
        <taxon>Bacillota</taxon>
        <taxon>Bacilli</taxon>
        <taxon>Lactobacillales</taxon>
        <taxon>Lactobacillaceae</taxon>
        <taxon>Pediococcus</taxon>
    </lineage>
</organism>
<dbReference type="RefSeq" id="WP_275000705.1">
    <property type="nucleotide sequence ID" value="NZ_CP118742.1"/>
</dbReference>
<keyword evidence="1" id="KW-0614">Plasmid</keyword>
<proteinExistence type="predicted"/>
<dbReference type="InterPro" id="IPR012865">
    <property type="entry name" value="DUF1642"/>
</dbReference>
<evidence type="ECO:0000313" key="1">
    <source>
        <dbReference type="EMBL" id="WEA58256.1"/>
    </source>
</evidence>
<name>A0ABD7X8X3_PEDPE</name>